<dbReference type="InterPro" id="IPR041542">
    <property type="entry name" value="GH43_C2"/>
</dbReference>
<dbReference type="GO" id="GO:0004553">
    <property type="term" value="F:hydrolase activity, hydrolyzing O-glycosyl compounds"/>
    <property type="evidence" value="ECO:0007669"/>
    <property type="project" value="InterPro"/>
</dbReference>
<dbReference type="Pfam" id="PF04616">
    <property type="entry name" value="Glyco_hydro_43"/>
    <property type="match status" value="1"/>
</dbReference>
<evidence type="ECO:0000313" key="6">
    <source>
        <dbReference type="EMBL" id="OKZ35602.1"/>
    </source>
</evidence>
<sequence>VSNPGVGIYLCEINPKTGEQLNESKRIWNGTGGRHPEGPHIYKKDGWYYLLISEGGTEYGHKVTIARSRDIDGPYEENPANPILTHINKNAQNSPIQGTGHADLIQAPDGSWWMVCLAFRPQSGNHHLLGRETFLAPVRWDKNAWPVVNGDGTIALQMDVPTLPQYPLAPKPARTDFKNGKLGPEWVHIRNYHPENYTFASGNLRLKATPVNLNNGKGSPTFAGRRQEHIDFTATTSMQLKKAASGDEAGLTVYMFESSHYDLLVKQLADGKQAVVLRYQLNELTHTEKEVILPQGKVQLRVKGSNEIYSFEYATNGKDFKELGRMNTRYISTETAGGFTGIMLGLYAVSGSQTSKAYADFEYFDYEGK</sequence>
<proteinExistence type="inferred from homology"/>
<name>A0A1Q6I9S0_BACUN</name>
<dbReference type="InterPro" id="IPR051795">
    <property type="entry name" value="Glycosyl_Hydrlase_43"/>
</dbReference>
<evidence type="ECO:0000313" key="7">
    <source>
        <dbReference type="Proteomes" id="UP000186549"/>
    </source>
</evidence>
<comment type="caution">
    <text evidence="6">The sequence shown here is derived from an EMBL/GenBank/DDBJ whole genome shotgun (WGS) entry which is preliminary data.</text>
</comment>
<keyword evidence="2 4" id="KW-0378">Hydrolase</keyword>
<feature type="domain" description="Beta-xylosidase C-terminal Concanavalin A-like" evidence="5">
    <location>
        <begin position="174"/>
        <end position="367"/>
    </location>
</feature>
<reference evidence="6 7" key="1">
    <citation type="journal article" date="2016" name="Nat. Biotechnol.">
        <title>Measurement of bacterial replication rates in microbial communities.</title>
        <authorList>
            <person name="Brown C.T."/>
            <person name="Olm M.R."/>
            <person name="Thomas B.C."/>
            <person name="Banfield J.F."/>
        </authorList>
    </citation>
    <scope>NUCLEOTIDE SEQUENCE [LARGE SCALE GENOMIC DNA]</scope>
    <source>
        <strain evidence="6">45_41</strain>
    </source>
</reference>
<dbReference type="InterPro" id="IPR013320">
    <property type="entry name" value="ConA-like_dom_sf"/>
</dbReference>
<organism evidence="6 7">
    <name type="scientific">Bacteroides uniformis</name>
    <dbReference type="NCBI Taxonomy" id="820"/>
    <lineage>
        <taxon>Bacteria</taxon>
        <taxon>Pseudomonadati</taxon>
        <taxon>Bacteroidota</taxon>
        <taxon>Bacteroidia</taxon>
        <taxon>Bacteroidales</taxon>
        <taxon>Bacteroidaceae</taxon>
        <taxon>Bacteroides</taxon>
    </lineage>
</organism>
<dbReference type="InterPro" id="IPR006710">
    <property type="entry name" value="Glyco_hydro_43"/>
</dbReference>
<dbReference type="SUPFAM" id="SSF75005">
    <property type="entry name" value="Arabinanase/levansucrase/invertase"/>
    <property type="match status" value="1"/>
</dbReference>
<dbReference type="SUPFAM" id="SSF49899">
    <property type="entry name" value="Concanavalin A-like lectins/glucanases"/>
    <property type="match status" value="1"/>
</dbReference>
<evidence type="ECO:0000256" key="2">
    <source>
        <dbReference type="ARBA" id="ARBA00022801"/>
    </source>
</evidence>
<dbReference type="EMBL" id="MNQU01000164">
    <property type="protein sequence ID" value="OKZ35602.1"/>
    <property type="molecule type" value="Genomic_DNA"/>
</dbReference>
<dbReference type="Gene3D" id="2.115.10.20">
    <property type="entry name" value="Glycosyl hydrolase domain, family 43"/>
    <property type="match status" value="1"/>
</dbReference>
<protein>
    <submittedName>
        <fullName evidence="6">Glycoside hydrolase 43 family protein</fullName>
    </submittedName>
</protein>
<dbReference type="PANTHER" id="PTHR42812:SF12">
    <property type="entry name" value="BETA-XYLOSIDASE-RELATED"/>
    <property type="match status" value="1"/>
</dbReference>
<keyword evidence="3 4" id="KW-0326">Glycosidase</keyword>
<dbReference type="AlphaFoldDB" id="A0A1Q6I9S0"/>
<evidence type="ECO:0000256" key="1">
    <source>
        <dbReference type="ARBA" id="ARBA00009865"/>
    </source>
</evidence>
<gene>
    <name evidence="6" type="ORF">BHV79_06225</name>
</gene>
<evidence type="ECO:0000259" key="5">
    <source>
        <dbReference type="Pfam" id="PF17851"/>
    </source>
</evidence>
<dbReference type="Pfam" id="PF17851">
    <property type="entry name" value="GH43_C2"/>
    <property type="match status" value="1"/>
</dbReference>
<evidence type="ECO:0000256" key="3">
    <source>
        <dbReference type="ARBA" id="ARBA00023295"/>
    </source>
</evidence>
<comment type="similarity">
    <text evidence="1 4">Belongs to the glycosyl hydrolase 43 family.</text>
</comment>
<dbReference type="InterPro" id="IPR023296">
    <property type="entry name" value="Glyco_hydro_beta-prop_sf"/>
</dbReference>
<accession>A0A1Q6I9S0</accession>
<dbReference type="PANTHER" id="PTHR42812">
    <property type="entry name" value="BETA-XYLOSIDASE"/>
    <property type="match status" value="1"/>
</dbReference>
<dbReference type="Gene3D" id="2.60.120.200">
    <property type="match status" value="1"/>
</dbReference>
<feature type="non-terminal residue" evidence="6">
    <location>
        <position position="1"/>
    </location>
</feature>
<dbReference type="Proteomes" id="UP000186549">
    <property type="component" value="Unassembled WGS sequence"/>
</dbReference>
<evidence type="ECO:0000256" key="4">
    <source>
        <dbReference type="RuleBase" id="RU361187"/>
    </source>
</evidence>
<dbReference type="GO" id="GO:0005975">
    <property type="term" value="P:carbohydrate metabolic process"/>
    <property type="evidence" value="ECO:0007669"/>
    <property type="project" value="InterPro"/>
</dbReference>